<dbReference type="SUPFAM" id="SSF52540">
    <property type="entry name" value="P-loop containing nucleoside triphosphate hydrolases"/>
    <property type="match status" value="1"/>
</dbReference>
<feature type="transmembrane region" description="Helical" evidence="7">
    <location>
        <begin position="257"/>
        <end position="281"/>
    </location>
</feature>
<dbReference type="PROSITE" id="PS00211">
    <property type="entry name" value="ABC_TRANSPORTER_1"/>
    <property type="match status" value="1"/>
</dbReference>
<feature type="transmembrane region" description="Helical" evidence="7">
    <location>
        <begin position="171"/>
        <end position="190"/>
    </location>
</feature>
<dbReference type="PROSITE" id="PS50893">
    <property type="entry name" value="ABC_TRANSPORTER_2"/>
    <property type="match status" value="1"/>
</dbReference>
<evidence type="ECO:0000256" key="1">
    <source>
        <dbReference type="ARBA" id="ARBA00004651"/>
    </source>
</evidence>
<keyword evidence="11" id="KW-1185">Reference proteome</keyword>
<evidence type="ECO:0000256" key="5">
    <source>
        <dbReference type="ARBA" id="ARBA00022989"/>
    </source>
</evidence>
<dbReference type="GO" id="GO:0005524">
    <property type="term" value="F:ATP binding"/>
    <property type="evidence" value="ECO:0007669"/>
    <property type="project" value="UniProtKB-KW"/>
</dbReference>
<dbReference type="InterPro" id="IPR036640">
    <property type="entry name" value="ABC1_TM_sf"/>
</dbReference>
<dbReference type="GO" id="GO:0005886">
    <property type="term" value="C:plasma membrane"/>
    <property type="evidence" value="ECO:0007669"/>
    <property type="project" value="UniProtKB-SubCell"/>
</dbReference>
<evidence type="ECO:0000313" key="10">
    <source>
        <dbReference type="EMBL" id="GGZ27676.1"/>
    </source>
</evidence>
<dbReference type="PANTHER" id="PTHR24221:SF654">
    <property type="entry name" value="ATP-BINDING CASSETTE SUB-FAMILY B MEMBER 6"/>
    <property type="match status" value="1"/>
</dbReference>
<dbReference type="InterPro" id="IPR011527">
    <property type="entry name" value="ABC1_TM_dom"/>
</dbReference>
<feature type="transmembrane region" description="Helical" evidence="7">
    <location>
        <begin position="146"/>
        <end position="165"/>
    </location>
</feature>
<dbReference type="SUPFAM" id="SSF90123">
    <property type="entry name" value="ABC transporter transmembrane region"/>
    <property type="match status" value="1"/>
</dbReference>
<feature type="transmembrane region" description="Helical" evidence="7">
    <location>
        <begin position="34"/>
        <end position="58"/>
    </location>
</feature>
<keyword evidence="6 7" id="KW-0472">Membrane</keyword>
<dbReference type="Proteomes" id="UP000662572">
    <property type="component" value="Unassembled WGS sequence"/>
</dbReference>
<reference evidence="10" key="1">
    <citation type="journal article" date="2014" name="Int. J. Syst. Evol. Microbiol.">
        <title>Complete genome sequence of Corynebacterium casei LMG S-19264T (=DSM 44701T), isolated from a smear-ripened cheese.</title>
        <authorList>
            <consortium name="US DOE Joint Genome Institute (JGI-PGF)"/>
            <person name="Walter F."/>
            <person name="Albersmeier A."/>
            <person name="Kalinowski J."/>
            <person name="Ruckert C."/>
        </authorList>
    </citation>
    <scope>NUCLEOTIDE SEQUENCE</scope>
    <source>
        <strain evidence="10">KCTC 32296</strain>
    </source>
</reference>
<dbReference type="Pfam" id="PF00005">
    <property type="entry name" value="ABC_tran"/>
    <property type="match status" value="1"/>
</dbReference>
<evidence type="ECO:0000256" key="2">
    <source>
        <dbReference type="ARBA" id="ARBA00022692"/>
    </source>
</evidence>
<sequence>MSHPTGTSATPPPELTPARCLRQWQTLAKGPSRLAALLSLLDVAAAVGFAGALSAILGGLRLYGADGAHLLGPVLILVASLCAKAALGYVIQKLNHRAARAIILTVRMDITGRLLRGQGLSSTHAVKLTSLFEDTEALEGYYARFLPARTLAAITPLILIAVVAVMSPLSALILMGTLLPFVALMALSGLTTSAQSRQQLDALSRLSSLFADRMRALPLILSFDNGPAQTTAVNRAAREVSERTLSVLKIAFTASGILEFFSALGVALVAVYCGFALLGLLPFPVAEVLDFKGGDAFTAAFFALALSPEVYAPMRRLSAAYHDQQTAVAATERLIQLTPRLNYAATVMPVTTVPTIRFEDVVARFEDDPDYRIGPVSFEVAPGEVIAITGDTGSGKSTLLRRLLNPSEAFDSQILVSGTPLTAGTTIAPSIAWMSQHTPMVAGTIRDNLRLSSTALNDTDMQAVLDITGVSAIIASRTDGLDHRLDERGSGLSGGERRRIGLARALLKPAPILILDEPTADLDAQAEADIIKALKWGFKGRTVIMATHSPALMALVNKVVRL</sequence>
<evidence type="ECO:0000313" key="11">
    <source>
        <dbReference type="Proteomes" id="UP000662572"/>
    </source>
</evidence>
<comment type="caution">
    <text evidence="10">The sequence shown here is derived from an EMBL/GenBank/DDBJ whole genome shotgun (WGS) entry which is preliminary data.</text>
</comment>
<dbReference type="EMBL" id="BMZB01000001">
    <property type="protein sequence ID" value="GGZ27676.1"/>
    <property type="molecule type" value="Genomic_DNA"/>
</dbReference>
<evidence type="ECO:0000256" key="3">
    <source>
        <dbReference type="ARBA" id="ARBA00022741"/>
    </source>
</evidence>
<keyword evidence="5 7" id="KW-1133">Transmembrane helix</keyword>
<dbReference type="GO" id="GO:0016887">
    <property type="term" value="F:ATP hydrolysis activity"/>
    <property type="evidence" value="ECO:0007669"/>
    <property type="project" value="InterPro"/>
</dbReference>
<accession>A0A918Q005</accession>
<protein>
    <submittedName>
        <fullName evidence="10">Thiol reductant ABC exporter subunit CydD</fullName>
    </submittedName>
</protein>
<evidence type="ECO:0000259" key="8">
    <source>
        <dbReference type="PROSITE" id="PS50893"/>
    </source>
</evidence>
<organism evidence="10 11">
    <name type="scientific">Asticcacaulis endophyticus</name>
    <dbReference type="NCBI Taxonomy" id="1395890"/>
    <lineage>
        <taxon>Bacteria</taxon>
        <taxon>Pseudomonadati</taxon>
        <taxon>Pseudomonadota</taxon>
        <taxon>Alphaproteobacteria</taxon>
        <taxon>Caulobacterales</taxon>
        <taxon>Caulobacteraceae</taxon>
        <taxon>Asticcacaulis</taxon>
    </lineage>
</organism>
<dbReference type="InterPro" id="IPR003593">
    <property type="entry name" value="AAA+_ATPase"/>
</dbReference>
<dbReference type="GO" id="GO:0140359">
    <property type="term" value="F:ABC-type transporter activity"/>
    <property type="evidence" value="ECO:0007669"/>
    <property type="project" value="InterPro"/>
</dbReference>
<name>A0A918Q005_9CAUL</name>
<proteinExistence type="predicted"/>
<dbReference type="Gene3D" id="1.20.1560.10">
    <property type="entry name" value="ABC transporter type 1, transmembrane domain"/>
    <property type="match status" value="1"/>
</dbReference>
<dbReference type="InterPro" id="IPR027417">
    <property type="entry name" value="P-loop_NTPase"/>
</dbReference>
<dbReference type="Pfam" id="PF00664">
    <property type="entry name" value="ABC_membrane"/>
    <property type="match status" value="1"/>
</dbReference>
<keyword evidence="4" id="KW-0067">ATP-binding</keyword>
<feature type="transmembrane region" description="Helical" evidence="7">
    <location>
        <begin position="70"/>
        <end position="91"/>
    </location>
</feature>
<dbReference type="Gene3D" id="3.40.50.300">
    <property type="entry name" value="P-loop containing nucleotide triphosphate hydrolases"/>
    <property type="match status" value="1"/>
</dbReference>
<gene>
    <name evidence="10" type="primary">cydD</name>
    <name evidence="10" type="ORF">GCM10011273_11710</name>
</gene>
<keyword evidence="2 7" id="KW-0812">Transmembrane</keyword>
<evidence type="ECO:0000259" key="9">
    <source>
        <dbReference type="PROSITE" id="PS50929"/>
    </source>
</evidence>
<dbReference type="InterPro" id="IPR003439">
    <property type="entry name" value="ABC_transporter-like_ATP-bd"/>
</dbReference>
<comment type="subcellular location">
    <subcellularLocation>
        <location evidence="1">Cell membrane</location>
        <topology evidence="1">Multi-pass membrane protein</topology>
    </subcellularLocation>
</comment>
<evidence type="ECO:0000256" key="7">
    <source>
        <dbReference type="SAM" id="Phobius"/>
    </source>
</evidence>
<dbReference type="AlphaFoldDB" id="A0A918Q005"/>
<feature type="domain" description="ABC transmembrane type-1" evidence="9">
    <location>
        <begin position="34"/>
        <end position="326"/>
    </location>
</feature>
<dbReference type="InterPro" id="IPR017871">
    <property type="entry name" value="ABC_transporter-like_CS"/>
</dbReference>
<feature type="domain" description="ABC transporter" evidence="8">
    <location>
        <begin position="356"/>
        <end position="556"/>
    </location>
</feature>
<evidence type="ECO:0000256" key="6">
    <source>
        <dbReference type="ARBA" id="ARBA00023136"/>
    </source>
</evidence>
<dbReference type="RefSeq" id="WP_189485454.1">
    <property type="nucleotide sequence ID" value="NZ_BMZB01000001.1"/>
</dbReference>
<evidence type="ECO:0000256" key="4">
    <source>
        <dbReference type="ARBA" id="ARBA00022840"/>
    </source>
</evidence>
<dbReference type="PANTHER" id="PTHR24221">
    <property type="entry name" value="ATP-BINDING CASSETTE SUB-FAMILY B"/>
    <property type="match status" value="1"/>
</dbReference>
<reference evidence="10" key="2">
    <citation type="submission" date="2020-09" db="EMBL/GenBank/DDBJ databases">
        <authorList>
            <person name="Sun Q."/>
            <person name="Kim S."/>
        </authorList>
    </citation>
    <scope>NUCLEOTIDE SEQUENCE</scope>
    <source>
        <strain evidence="10">KCTC 32296</strain>
    </source>
</reference>
<dbReference type="PROSITE" id="PS50929">
    <property type="entry name" value="ABC_TM1F"/>
    <property type="match status" value="1"/>
</dbReference>
<dbReference type="InterPro" id="IPR039421">
    <property type="entry name" value="Type_1_exporter"/>
</dbReference>
<dbReference type="SMART" id="SM00382">
    <property type="entry name" value="AAA"/>
    <property type="match status" value="1"/>
</dbReference>
<dbReference type="CDD" id="cd18584">
    <property type="entry name" value="ABC_6TM_AarD_CydD"/>
    <property type="match status" value="1"/>
</dbReference>
<keyword evidence="3" id="KW-0547">Nucleotide-binding</keyword>